<gene>
    <name evidence="1" type="ORF">PDJAM_G00056540</name>
</gene>
<name>A0ACC5YX11_9TELE</name>
<evidence type="ECO:0000313" key="2">
    <source>
        <dbReference type="Proteomes" id="UP000830395"/>
    </source>
</evidence>
<keyword evidence="2" id="KW-1185">Reference proteome</keyword>
<protein>
    <submittedName>
        <fullName evidence="1">Uncharacterized protein</fullName>
    </submittedName>
</protein>
<accession>A0ACC5YX11</accession>
<dbReference type="Proteomes" id="UP000830395">
    <property type="component" value="Chromosome 14"/>
</dbReference>
<evidence type="ECO:0000313" key="1">
    <source>
        <dbReference type="EMBL" id="MCJ8740239.1"/>
    </source>
</evidence>
<sequence>MLWGYFSSAGTGALFKIEGIMDSSRYQSLLAQNLQASVRELKMKKHFTFQHDNDPKHKSKSTKKWLQKNKINAQPGSRLYNSGCVEPERFVAALPWLRANSAASCAASGYVHQALGRK</sequence>
<reference evidence="1" key="1">
    <citation type="submission" date="2020-02" db="EMBL/GenBank/DDBJ databases">
        <title>Genome sequencing of the panga catfish, Pangasius djambal.</title>
        <authorList>
            <person name="Wen M."/>
            <person name="Zahm M."/>
            <person name="Roques C."/>
            <person name="Cabau C."/>
            <person name="Klopp C."/>
            <person name="Donnadieu C."/>
            <person name="Jouanno E."/>
            <person name="Avarre J.-C."/>
            <person name="Campet M."/>
            <person name="Ha T."/>
            <person name="Dugue R."/>
            <person name="Lampietro C."/>
            <person name="Louis A."/>
            <person name="Herpin A."/>
            <person name="Echchiki A."/>
            <person name="Berthelot C."/>
            <person name="Parey E."/>
            <person name="Roest-Crollius H."/>
            <person name="Braasch I."/>
            <person name="Postlethwait J.H."/>
            <person name="Bobe J."/>
            <person name="Montfort J."/>
            <person name="Bouchez O."/>
            <person name="Begum T."/>
            <person name="Schartl M."/>
            <person name="Gustiano R."/>
            <person name="Guiguen Y."/>
        </authorList>
    </citation>
    <scope>NUCLEOTIDE SEQUENCE</scope>
    <source>
        <strain evidence="1">Pdj_M5554</strain>
    </source>
</reference>
<proteinExistence type="predicted"/>
<dbReference type="EMBL" id="CM040988">
    <property type="protein sequence ID" value="MCJ8740239.1"/>
    <property type="molecule type" value="Genomic_DNA"/>
</dbReference>
<organism evidence="1 2">
    <name type="scientific">Pangasius djambal</name>
    <dbReference type="NCBI Taxonomy" id="1691987"/>
    <lineage>
        <taxon>Eukaryota</taxon>
        <taxon>Metazoa</taxon>
        <taxon>Chordata</taxon>
        <taxon>Craniata</taxon>
        <taxon>Vertebrata</taxon>
        <taxon>Euteleostomi</taxon>
        <taxon>Actinopterygii</taxon>
        <taxon>Neopterygii</taxon>
        <taxon>Teleostei</taxon>
        <taxon>Ostariophysi</taxon>
        <taxon>Siluriformes</taxon>
        <taxon>Pangasiidae</taxon>
        <taxon>Pangasius</taxon>
    </lineage>
</organism>
<comment type="caution">
    <text evidence="1">The sequence shown here is derived from an EMBL/GenBank/DDBJ whole genome shotgun (WGS) entry which is preliminary data.</text>
</comment>